<dbReference type="EMBL" id="AP025943">
    <property type="protein sequence ID" value="BDL43136.1"/>
    <property type="molecule type" value="Genomic_DNA"/>
</dbReference>
<name>A0ABN6QF04_9BACT</name>
<protein>
    <submittedName>
        <fullName evidence="1">DUF4917 domain-containing protein</fullName>
    </submittedName>
</protein>
<gene>
    <name evidence="1" type="ORF">Abiwalacus_07100</name>
</gene>
<proteinExistence type="predicted"/>
<dbReference type="Proteomes" id="UP001062263">
    <property type="component" value="Chromosome"/>
</dbReference>
<keyword evidence="2" id="KW-1185">Reference proteome</keyword>
<organism evidence="1 2">
    <name type="scientific">Akkermansia biwaensis</name>
    <dbReference type="NCBI Taxonomy" id="2946555"/>
    <lineage>
        <taxon>Bacteria</taxon>
        <taxon>Pseudomonadati</taxon>
        <taxon>Verrucomicrobiota</taxon>
        <taxon>Verrucomicrobiia</taxon>
        <taxon>Verrucomicrobiales</taxon>
        <taxon>Akkermansiaceae</taxon>
        <taxon>Akkermansia</taxon>
    </lineage>
</organism>
<dbReference type="Pfam" id="PF16263">
    <property type="entry name" value="DUF4917"/>
    <property type="match status" value="1"/>
</dbReference>
<dbReference type="InterPro" id="IPR032581">
    <property type="entry name" value="DUF4917"/>
</dbReference>
<sequence length="340" mass="39199">MDTKIISFKEALSQCTGKKHILLGNGFSIACRSEIFLYKNLYESADFSNNEHIKSLFSKLGTYDFEEVIQVLDKSSFILPLYNTDPNLRNSLKDDSSLLKEILLKTICGKHPDLPSEIRDSEYLNCGLFLQNFDCIYTLNYDLLLYWTIMNLMNREDIKIKCNDGFSTSQEKDGFVVWSSENHNTNVYFLHGALHIFDDGDKMVKFTWCKTGIRLIEQIRYALKTNRFPVFVSEGTSKEKMTRINHNAYLSKAYRSFASIAGNLFIYGHSLAENDKHIMNLIAAGKIKNLYVSIFGDENSKNNIKIIENANSLVNERLNYNPKIPLNITFFRSESAKVWR</sequence>
<evidence type="ECO:0000313" key="1">
    <source>
        <dbReference type="EMBL" id="BDL43136.1"/>
    </source>
</evidence>
<dbReference type="PROSITE" id="PS51257">
    <property type="entry name" value="PROKAR_LIPOPROTEIN"/>
    <property type="match status" value="1"/>
</dbReference>
<dbReference type="RefSeq" id="WP_215434548.1">
    <property type="nucleotide sequence ID" value="NZ_AP025943.1"/>
</dbReference>
<accession>A0ABN6QF04</accession>
<reference evidence="1" key="1">
    <citation type="submission" date="2022-06" db="EMBL/GenBank/DDBJ databases">
        <title>Akkermansia biwalacus sp. nov., an anaerobic mucin-degrading bacterium isolated from human intestine.</title>
        <authorList>
            <person name="Kobayashi Y."/>
            <person name="Inoue S."/>
            <person name="Kawahara T."/>
            <person name="Kohda N."/>
        </authorList>
    </citation>
    <scope>NUCLEOTIDE SEQUENCE</scope>
    <source>
        <strain evidence="1">WON2089</strain>
    </source>
</reference>
<evidence type="ECO:0000313" key="2">
    <source>
        <dbReference type="Proteomes" id="UP001062263"/>
    </source>
</evidence>